<feature type="domain" description="Integrase catalytic" evidence="1">
    <location>
        <begin position="6"/>
        <end position="176"/>
    </location>
</feature>
<keyword evidence="3" id="KW-1185">Reference proteome</keyword>
<dbReference type="Pfam" id="PF00665">
    <property type="entry name" value="rve"/>
    <property type="match status" value="1"/>
</dbReference>
<accession>A0AAV3RT18</accession>
<dbReference type="SUPFAM" id="SSF53098">
    <property type="entry name" value="Ribonuclease H-like"/>
    <property type="match status" value="1"/>
</dbReference>
<dbReference type="Pfam" id="PF25597">
    <property type="entry name" value="SH3_retrovirus"/>
    <property type="match status" value="1"/>
</dbReference>
<dbReference type="GO" id="GO:0003676">
    <property type="term" value="F:nucleic acid binding"/>
    <property type="evidence" value="ECO:0007669"/>
    <property type="project" value="InterPro"/>
</dbReference>
<evidence type="ECO:0000313" key="3">
    <source>
        <dbReference type="Proteomes" id="UP001454036"/>
    </source>
</evidence>
<comment type="caution">
    <text evidence="2">The sequence shown here is derived from an EMBL/GenBank/DDBJ whole genome shotgun (WGS) entry which is preliminary data.</text>
</comment>
<dbReference type="InterPro" id="IPR057670">
    <property type="entry name" value="SH3_retrovirus"/>
</dbReference>
<sequence length="245" mass="28294">MSVTGLNERESDLLRIIHTDVCGPMNTSARGGYNYFITFTDDYSRYGFVYLMRHKHESFEKFKEFQNEVQNQLNKTIKILRSDRGGEFLSHEFNTHLRECGIVSQLIPAGTPQHNGVSERRNRTLLDMVRSMMSLSDLPIPKLGFLRIWDCEAYVKRLTKDKLAPKSDKCYFIEYPKKTVGYYFYLKHENKIFIAKTGVFLEKESLFRRTRSNGVHLDEAQVDEVNVDASNAEASDAPQELAPSS</sequence>
<organism evidence="2 3">
    <name type="scientific">Lithospermum erythrorhizon</name>
    <name type="common">Purple gromwell</name>
    <name type="synonym">Lithospermum officinale var. erythrorhizon</name>
    <dbReference type="NCBI Taxonomy" id="34254"/>
    <lineage>
        <taxon>Eukaryota</taxon>
        <taxon>Viridiplantae</taxon>
        <taxon>Streptophyta</taxon>
        <taxon>Embryophyta</taxon>
        <taxon>Tracheophyta</taxon>
        <taxon>Spermatophyta</taxon>
        <taxon>Magnoliopsida</taxon>
        <taxon>eudicotyledons</taxon>
        <taxon>Gunneridae</taxon>
        <taxon>Pentapetalae</taxon>
        <taxon>asterids</taxon>
        <taxon>lamiids</taxon>
        <taxon>Boraginales</taxon>
        <taxon>Boraginaceae</taxon>
        <taxon>Boraginoideae</taxon>
        <taxon>Lithospermeae</taxon>
        <taxon>Lithospermum</taxon>
    </lineage>
</organism>
<dbReference type="InterPro" id="IPR001584">
    <property type="entry name" value="Integrase_cat-core"/>
</dbReference>
<dbReference type="PANTHER" id="PTHR42648:SF27">
    <property type="entry name" value="RNA-DIRECTED DNA POLYMERASE"/>
    <property type="match status" value="1"/>
</dbReference>
<dbReference type="PANTHER" id="PTHR42648">
    <property type="entry name" value="TRANSPOSASE, PUTATIVE-RELATED"/>
    <property type="match status" value="1"/>
</dbReference>
<dbReference type="InterPro" id="IPR036397">
    <property type="entry name" value="RNaseH_sf"/>
</dbReference>
<dbReference type="EMBL" id="BAABME010010948">
    <property type="protein sequence ID" value="GAA0183001.1"/>
    <property type="molecule type" value="Genomic_DNA"/>
</dbReference>
<evidence type="ECO:0000313" key="2">
    <source>
        <dbReference type="EMBL" id="GAA0183001.1"/>
    </source>
</evidence>
<dbReference type="Gene3D" id="3.30.420.10">
    <property type="entry name" value="Ribonuclease H-like superfamily/Ribonuclease H"/>
    <property type="match status" value="1"/>
</dbReference>
<dbReference type="AlphaFoldDB" id="A0AAV3RT18"/>
<dbReference type="InterPro" id="IPR039537">
    <property type="entry name" value="Retrotran_Ty1/copia-like"/>
</dbReference>
<dbReference type="GO" id="GO:0015074">
    <property type="term" value="P:DNA integration"/>
    <property type="evidence" value="ECO:0007669"/>
    <property type="project" value="InterPro"/>
</dbReference>
<reference evidence="2 3" key="1">
    <citation type="submission" date="2024-01" db="EMBL/GenBank/DDBJ databases">
        <title>The complete chloroplast genome sequence of Lithospermum erythrorhizon: insights into the phylogenetic relationship among Boraginaceae species and the maternal lineages of purple gromwells.</title>
        <authorList>
            <person name="Okada T."/>
            <person name="Watanabe K."/>
        </authorList>
    </citation>
    <scope>NUCLEOTIDE SEQUENCE [LARGE SCALE GENOMIC DNA]</scope>
</reference>
<name>A0AAV3RT18_LITER</name>
<gene>
    <name evidence="2" type="ORF">LIER_30492</name>
</gene>
<dbReference type="InterPro" id="IPR012337">
    <property type="entry name" value="RNaseH-like_sf"/>
</dbReference>
<evidence type="ECO:0000259" key="1">
    <source>
        <dbReference type="PROSITE" id="PS50994"/>
    </source>
</evidence>
<dbReference type="PROSITE" id="PS50994">
    <property type="entry name" value="INTEGRASE"/>
    <property type="match status" value="1"/>
</dbReference>
<proteinExistence type="predicted"/>
<dbReference type="Proteomes" id="UP001454036">
    <property type="component" value="Unassembled WGS sequence"/>
</dbReference>
<protein>
    <recommendedName>
        <fullName evidence="1">Integrase catalytic domain-containing protein</fullName>
    </recommendedName>
</protein>